<dbReference type="Proteomes" id="UP001060504">
    <property type="component" value="Unassembled WGS sequence"/>
</dbReference>
<feature type="compositionally biased region" description="Polar residues" evidence="1">
    <location>
        <begin position="53"/>
        <end position="62"/>
    </location>
</feature>
<name>A0ABQ4V9L2_9MYCO</name>
<reference evidence="3 4" key="1">
    <citation type="submission" date="2021-08" db="EMBL/GenBank/DDBJ databases">
        <title>Draft genome sequence of Mycolicibacterium sp. NGTWS1702 strain.</title>
        <authorList>
            <person name="Matsumoto M."/>
            <person name="Tang B.C.C."/>
            <person name="Machida Y."/>
            <person name="Matoyama H."/>
            <person name="Kishihara T."/>
            <person name="Sato S."/>
            <person name="Kondo I."/>
            <person name="Sano M."/>
            <person name="Kato G."/>
        </authorList>
    </citation>
    <scope>NUCLEOTIDE SEQUENCE [LARGE SCALE GENOMIC DNA]</scope>
    <source>
        <strain evidence="3 4">NGTWSNA01</strain>
    </source>
</reference>
<feature type="chain" id="PRO_5046692075" description="DUF2613 domain-containing protein" evidence="2">
    <location>
        <begin position="31"/>
        <end position="75"/>
    </location>
</feature>
<feature type="signal peptide" evidence="2">
    <location>
        <begin position="1"/>
        <end position="30"/>
    </location>
</feature>
<sequence length="75" mass="7948">MNTVTRILVLPLISAGILGGALSFAGTAAAEVTHRHNTNGSHAIVATPDTKANAGNNGMTNWHQRRADRRAQMGW</sequence>
<keyword evidence="2" id="KW-0732">Signal</keyword>
<evidence type="ECO:0000313" key="3">
    <source>
        <dbReference type="EMBL" id="GJF15270.1"/>
    </source>
</evidence>
<evidence type="ECO:0000256" key="2">
    <source>
        <dbReference type="SAM" id="SignalP"/>
    </source>
</evidence>
<gene>
    <name evidence="3" type="ORF">NGTWS1702_18370</name>
</gene>
<evidence type="ECO:0000256" key="1">
    <source>
        <dbReference type="SAM" id="MobiDB-lite"/>
    </source>
</evidence>
<evidence type="ECO:0000313" key="4">
    <source>
        <dbReference type="Proteomes" id="UP001060504"/>
    </source>
</evidence>
<accession>A0ABQ4V9L2</accession>
<evidence type="ECO:0008006" key="5">
    <source>
        <dbReference type="Google" id="ProtNLM"/>
    </source>
</evidence>
<organism evidence="3 4">
    <name type="scientific">Mycolicibacterium cyprinidarum</name>
    <dbReference type="NCBI Taxonomy" id="2860311"/>
    <lineage>
        <taxon>Bacteria</taxon>
        <taxon>Bacillati</taxon>
        <taxon>Actinomycetota</taxon>
        <taxon>Actinomycetes</taxon>
        <taxon>Mycobacteriales</taxon>
        <taxon>Mycobacteriaceae</taxon>
        <taxon>Mycolicibacterium</taxon>
    </lineage>
</organism>
<dbReference type="EMBL" id="BPRH01001932">
    <property type="protein sequence ID" value="GJF15270.1"/>
    <property type="molecule type" value="Genomic_DNA"/>
</dbReference>
<proteinExistence type="predicted"/>
<comment type="caution">
    <text evidence="3">The sequence shown here is derived from an EMBL/GenBank/DDBJ whole genome shotgun (WGS) entry which is preliminary data.</text>
</comment>
<keyword evidence="4" id="KW-1185">Reference proteome</keyword>
<feature type="region of interest" description="Disordered" evidence="1">
    <location>
        <begin position="39"/>
        <end position="75"/>
    </location>
</feature>
<protein>
    <recommendedName>
        <fullName evidence="5">DUF2613 domain-containing protein</fullName>
    </recommendedName>
</protein>